<dbReference type="Gene3D" id="3.30.70.80">
    <property type="entry name" value="Peptidase S8 propeptide/proteinase inhibitor I9"/>
    <property type="match status" value="1"/>
</dbReference>
<dbReference type="Pfam" id="PF05922">
    <property type="entry name" value="Inhibitor_I9"/>
    <property type="match status" value="1"/>
</dbReference>
<name>A0AAN6W250_9PEZI</name>
<dbReference type="FunFam" id="3.30.70.80:FF:000005">
    <property type="entry name" value="Proteinase inhibitor I2B"/>
    <property type="match status" value="1"/>
</dbReference>
<dbReference type="SUPFAM" id="SSF54897">
    <property type="entry name" value="Protease propeptides/inhibitors"/>
    <property type="match status" value="1"/>
</dbReference>
<dbReference type="PANTHER" id="PTHR28288:SF2">
    <property type="entry name" value="PROTEASE B INHIBITOR 2"/>
    <property type="match status" value="1"/>
</dbReference>
<dbReference type="GO" id="GO:0004866">
    <property type="term" value="F:endopeptidase inhibitor activity"/>
    <property type="evidence" value="ECO:0007669"/>
    <property type="project" value="TreeGrafter"/>
</dbReference>
<comment type="caution">
    <text evidence="3">The sequence shown here is derived from an EMBL/GenBank/DDBJ whole genome shotgun (WGS) entry which is preliminary data.</text>
</comment>
<reference evidence="3" key="1">
    <citation type="journal article" date="2023" name="Mol. Phylogenet. Evol.">
        <title>Genome-scale phylogeny and comparative genomics of the fungal order Sordariales.</title>
        <authorList>
            <person name="Hensen N."/>
            <person name="Bonometti L."/>
            <person name="Westerberg I."/>
            <person name="Brannstrom I.O."/>
            <person name="Guillou S."/>
            <person name="Cros-Aarteil S."/>
            <person name="Calhoun S."/>
            <person name="Haridas S."/>
            <person name="Kuo A."/>
            <person name="Mondo S."/>
            <person name="Pangilinan J."/>
            <person name="Riley R."/>
            <person name="LaButti K."/>
            <person name="Andreopoulos B."/>
            <person name="Lipzen A."/>
            <person name="Chen C."/>
            <person name="Yan M."/>
            <person name="Daum C."/>
            <person name="Ng V."/>
            <person name="Clum A."/>
            <person name="Steindorff A."/>
            <person name="Ohm R.A."/>
            <person name="Martin F."/>
            <person name="Silar P."/>
            <person name="Natvig D.O."/>
            <person name="Lalanne C."/>
            <person name="Gautier V."/>
            <person name="Ament-Velasquez S.L."/>
            <person name="Kruys A."/>
            <person name="Hutchinson M.I."/>
            <person name="Powell A.J."/>
            <person name="Barry K."/>
            <person name="Miller A.N."/>
            <person name="Grigoriev I.V."/>
            <person name="Debuchy R."/>
            <person name="Gladieux P."/>
            <person name="Hiltunen Thoren M."/>
            <person name="Johannesson H."/>
        </authorList>
    </citation>
    <scope>NUCLEOTIDE SEQUENCE</scope>
    <source>
        <strain evidence="3">CBS 892.96</strain>
    </source>
</reference>
<accession>A0AAN6W250</accession>
<dbReference type="GO" id="GO:0042144">
    <property type="term" value="P:vacuole fusion, non-autophagic"/>
    <property type="evidence" value="ECO:0007669"/>
    <property type="project" value="TreeGrafter"/>
</dbReference>
<feature type="domain" description="Inhibitor I9" evidence="2">
    <location>
        <begin position="3"/>
        <end position="70"/>
    </location>
</feature>
<evidence type="ECO:0000259" key="2">
    <source>
        <dbReference type="Pfam" id="PF05922"/>
    </source>
</evidence>
<dbReference type="Proteomes" id="UP001302321">
    <property type="component" value="Unassembled WGS sequence"/>
</dbReference>
<dbReference type="InterPro" id="IPR010259">
    <property type="entry name" value="S8pro/Inhibitor_I9"/>
</dbReference>
<sequence length="71" mass="7779">MPSYIVTCKDDATPEQIAAAKQHAKDQGGTIGHEYDLIKGFQVTFPEGSVQALASHEHVKDVEADQEVRIQ</sequence>
<organism evidence="3 4">
    <name type="scientific">Triangularia setosa</name>
    <dbReference type="NCBI Taxonomy" id="2587417"/>
    <lineage>
        <taxon>Eukaryota</taxon>
        <taxon>Fungi</taxon>
        <taxon>Dikarya</taxon>
        <taxon>Ascomycota</taxon>
        <taxon>Pezizomycotina</taxon>
        <taxon>Sordariomycetes</taxon>
        <taxon>Sordariomycetidae</taxon>
        <taxon>Sordariales</taxon>
        <taxon>Podosporaceae</taxon>
        <taxon>Triangularia</taxon>
    </lineage>
</organism>
<comment type="similarity">
    <text evidence="1">Belongs to the protease inhibitor I9 family.</text>
</comment>
<gene>
    <name evidence="3" type="ORF">QBC36DRAFT_292833</name>
</gene>
<dbReference type="InterPro" id="IPR037045">
    <property type="entry name" value="S8pro/Inhibitor_I9_sf"/>
</dbReference>
<protein>
    <recommendedName>
        <fullName evidence="2">Inhibitor I9 domain-containing protein</fullName>
    </recommendedName>
</protein>
<dbReference type="AlphaFoldDB" id="A0AAN6W250"/>
<proteinExistence type="inferred from homology"/>
<evidence type="ECO:0000313" key="3">
    <source>
        <dbReference type="EMBL" id="KAK4174029.1"/>
    </source>
</evidence>
<evidence type="ECO:0000256" key="1">
    <source>
        <dbReference type="ARBA" id="ARBA00038069"/>
    </source>
</evidence>
<dbReference type="EMBL" id="MU866305">
    <property type="protein sequence ID" value="KAK4174029.1"/>
    <property type="molecule type" value="Genomic_DNA"/>
</dbReference>
<reference evidence="3" key="2">
    <citation type="submission" date="2023-05" db="EMBL/GenBank/DDBJ databases">
        <authorList>
            <consortium name="Lawrence Berkeley National Laboratory"/>
            <person name="Steindorff A."/>
            <person name="Hensen N."/>
            <person name="Bonometti L."/>
            <person name="Westerberg I."/>
            <person name="Brannstrom I.O."/>
            <person name="Guillou S."/>
            <person name="Cros-Aarteil S."/>
            <person name="Calhoun S."/>
            <person name="Haridas S."/>
            <person name="Kuo A."/>
            <person name="Mondo S."/>
            <person name="Pangilinan J."/>
            <person name="Riley R."/>
            <person name="Labutti K."/>
            <person name="Andreopoulos B."/>
            <person name="Lipzen A."/>
            <person name="Chen C."/>
            <person name="Yanf M."/>
            <person name="Daum C."/>
            <person name="Ng V."/>
            <person name="Clum A."/>
            <person name="Ohm R."/>
            <person name="Martin F."/>
            <person name="Silar P."/>
            <person name="Natvig D."/>
            <person name="Lalanne C."/>
            <person name="Gautier V."/>
            <person name="Ament-Velasquez S.L."/>
            <person name="Kruys A."/>
            <person name="Hutchinson M.I."/>
            <person name="Powell A.J."/>
            <person name="Barry K."/>
            <person name="Miller A.N."/>
            <person name="Grigoriev I.V."/>
            <person name="Debuchy R."/>
            <person name="Gladieux P."/>
            <person name="Thoren M.H."/>
            <person name="Johannesson H."/>
        </authorList>
    </citation>
    <scope>NUCLEOTIDE SEQUENCE</scope>
    <source>
        <strain evidence="3">CBS 892.96</strain>
    </source>
</reference>
<keyword evidence="4" id="KW-1185">Reference proteome</keyword>
<dbReference type="InterPro" id="IPR052471">
    <property type="entry name" value="PBI_I9"/>
</dbReference>
<evidence type="ECO:0000313" key="4">
    <source>
        <dbReference type="Proteomes" id="UP001302321"/>
    </source>
</evidence>
<dbReference type="PANTHER" id="PTHR28288">
    <property type="entry name" value="PROTEASE B INHIBITOR 2"/>
    <property type="match status" value="1"/>
</dbReference>